<dbReference type="EMBL" id="WNCL01000001">
    <property type="protein sequence ID" value="MTU42044.1"/>
    <property type="molecule type" value="Genomic_DNA"/>
</dbReference>
<feature type="domain" description="EamA" evidence="6">
    <location>
        <begin position="150"/>
        <end position="282"/>
    </location>
</feature>
<evidence type="ECO:0000313" key="7">
    <source>
        <dbReference type="EMBL" id="MTU42044.1"/>
    </source>
</evidence>
<evidence type="ECO:0000256" key="4">
    <source>
        <dbReference type="ARBA" id="ARBA00022989"/>
    </source>
</evidence>
<dbReference type="InterPro" id="IPR037185">
    <property type="entry name" value="EmrE-like"/>
</dbReference>
<dbReference type="AlphaFoldDB" id="A0A6I3S1I1"/>
<evidence type="ECO:0000313" key="8">
    <source>
        <dbReference type="Proteomes" id="UP000462362"/>
    </source>
</evidence>
<dbReference type="SUPFAM" id="SSF103481">
    <property type="entry name" value="Multidrug resistance efflux transporter EmrE"/>
    <property type="match status" value="2"/>
</dbReference>
<evidence type="ECO:0000259" key="6">
    <source>
        <dbReference type="Pfam" id="PF00892"/>
    </source>
</evidence>
<accession>A0A6I3S1I1</accession>
<dbReference type="PANTHER" id="PTHR42920:SF5">
    <property type="entry name" value="EAMA DOMAIN-CONTAINING PROTEIN"/>
    <property type="match status" value="1"/>
</dbReference>
<sequence>MTPSRFNLSPEWGLVMVTALWGSSFILLSLSLKGLSPGLLVALRFGGGAVLMACLLRSALFKLKKVDWIAGCATGTCIFLGYFLQTVGLQTITSSISAFLTALYVPFVPLFQWIISRKRPTPIIAGGILFAFLGMLLILDPTKISFNGNIGEWLTIASAAACAMEILVLGRFANSCDPKAFCFTQLVTVTFWSTLYCIVFEDVRFDPTPVTYVCMAILIGMIVFNQVMMCWAQKFVSPTRAVLIYTLEPVFAGIIGYAIGEPFTKGAVVGAVMVVLSILISSWLPGYLKNRGHISKEAVRE</sequence>
<comment type="caution">
    <text evidence="7">The sequence shown here is derived from an EMBL/GenBank/DDBJ whole genome shotgun (WGS) entry which is preliminary data.</text>
</comment>
<dbReference type="Proteomes" id="UP000462362">
    <property type="component" value="Unassembled WGS sequence"/>
</dbReference>
<dbReference type="Pfam" id="PF00892">
    <property type="entry name" value="EamA"/>
    <property type="match status" value="2"/>
</dbReference>
<keyword evidence="4" id="KW-1133">Transmembrane helix</keyword>
<reference evidence="7 8" key="1">
    <citation type="journal article" date="2019" name="Nat. Med.">
        <title>A library of human gut bacterial isolates paired with longitudinal multiomics data enables mechanistic microbiome research.</title>
        <authorList>
            <person name="Poyet M."/>
            <person name="Groussin M."/>
            <person name="Gibbons S.M."/>
            <person name="Avila-Pacheco J."/>
            <person name="Jiang X."/>
            <person name="Kearney S.M."/>
            <person name="Perrotta A.R."/>
            <person name="Berdy B."/>
            <person name="Zhao S."/>
            <person name="Lieberman T.D."/>
            <person name="Swanson P.K."/>
            <person name="Smith M."/>
            <person name="Roesemann S."/>
            <person name="Alexander J.E."/>
            <person name="Rich S.A."/>
            <person name="Livny J."/>
            <person name="Vlamakis H."/>
            <person name="Clish C."/>
            <person name="Bullock K."/>
            <person name="Deik A."/>
            <person name="Scott J."/>
            <person name="Pierce K.A."/>
            <person name="Xavier R.J."/>
            <person name="Alm E.J."/>
        </authorList>
    </citation>
    <scope>NUCLEOTIDE SEQUENCE [LARGE SCALE GENOMIC DNA]</scope>
    <source>
        <strain evidence="7 8">BIOML-A2</strain>
    </source>
</reference>
<dbReference type="InterPro" id="IPR000620">
    <property type="entry name" value="EamA_dom"/>
</dbReference>
<dbReference type="PANTHER" id="PTHR42920">
    <property type="entry name" value="OS03G0707200 PROTEIN-RELATED"/>
    <property type="match status" value="1"/>
</dbReference>
<comment type="subcellular location">
    <subcellularLocation>
        <location evidence="1">Cell membrane</location>
        <topology evidence="1">Multi-pass membrane protein</topology>
    </subcellularLocation>
</comment>
<organism evidence="7 8">
    <name type="scientific">Parasutterella excrementihominis</name>
    <dbReference type="NCBI Taxonomy" id="487175"/>
    <lineage>
        <taxon>Bacteria</taxon>
        <taxon>Pseudomonadati</taxon>
        <taxon>Pseudomonadota</taxon>
        <taxon>Betaproteobacteria</taxon>
        <taxon>Burkholderiales</taxon>
        <taxon>Sutterellaceae</taxon>
        <taxon>Parasutterella</taxon>
    </lineage>
</organism>
<evidence type="ECO:0000256" key="1">
    <source>
        <dbReference type="ARBA" id="ARBA00004651"/>
    </source>
</evidence>
<proteinExistence type="predicted"/>
<gene>
    <name evidence="7" type="ORF">GMD42_00040</name>
</gene>
<evidence type="ECO:0000256" key="3">
    <source>
        <dbReference type="ARBA" id="ARBA00022692"/>
    </source>
</evidence>
<keyword evidence="2" id="KW-1003">Cell membrane</keyword>
<keyword evidence="3" id="KW-0812">Transmembrane</keyword>
<feature type="domain" description="EamA" evidence="6">
    <location>
        <begin position="14"/>
        <end position="139"/>
    </location>
</feature>
<dbReference type="InterPro" id="IPR051258">
    <property type="entry name" value="Diverse_Substrate_Transporter"/>
</dbReference>
<name>A0A6I3S1I1_9BURK</name>
<keyword evidence="5" id="KW-0472">Membrane</keyword>
<evidence type="ECO:0000256" key="2">
    <source>
        <dbReference type="ARBA" id="ARBA00022475"/>
    </source>
</evidence>
<evidence type="ECO:0000256" key="5">
    <source>
        <dbReference type="ARBA" id="ARBA00023136"/>
    </source>
</evidence>
<protein>
    <submittedName>
        <fullName evidence="7">EamA family transporter</fullName>
    </submittedName>
</protein>
<dbReference type="GO" id="GO:0005886">
    <property type="term" value="C:plasma membrane"/>
    <property type="evidence" value="ECO:0007669"/>
    <property type="project" value="UniProtKB-SubCell"/>
</dbReference>
<dbReference type="RefSeq" id="WP_155165160.1">
    <property type="nucleotide sequence ID" value="NZ_DBGEHT010000041.1"/>
</dbReference>